<organism evidence="11 12">
    <name type="scientific">Amylibacter marinus</name>
    <dbReference type="NCBI Taxonomy" id="1475483"/>
    <lineage>
        <taxon>Bacteria</taxon>
        <taxon>Pseudomonadati</taxon>
        <taxon>Pseudomonadota</taxon>
        <taxon>Alphaproteobacteria</taxon>
        <taxon>Rhodobacterales</taxon>
        <taxon>Paracoccaceae</taxon>
        <taxon>Amylibacter</taxon>
    </lineage>
</organism>
<keyword evidence="6 9" id="KW-1133">Transmembrane helix</keyword>
<evidence type="ECO:0000313" key="12">
    <source>
        <dbReference type="Proteomes" id="UP001156694"/>
    </source>
</evidence>
<evidence type="ECO:0000313" key="11">
    <source>
        <dbReference type="EMBL" id="GLQ36123.1"/>
    </source>
</evidence>
<comment type="caution">
    <text evidence="11">The sequence shown here is derived from an EMBL/GenBank/DDBJ whole genome shotgun (WGS) entry which is preliminary data.</text>
</comment>
<dbReference type="Pfam" id="PF04290">
    <property type="entry name" value="DctQ"/>
    <property type="match status" value="1"/>
</dbReference>
<comment type="function">
    <text evidence="9">Part of the tripartite ATP-independent periplasmic (TRAP) transport system.</text>
</comment>
<evidence type="ECO:0000256" key="1">
    <source>
        <dbReference type="ARBA" id="ARBA00004429"/>
    </source>
</evidence>
<feature type="transmembrane region" description="Helical" evidence="9">
    <location>
        <begin position="136"/>
        <end position="158"/>
    </location>
</feature>
<evidence type="ECO:0000256" key="7">
    <source>
        <dbReference type="ARBA" id="ARBA00023136"/>
    </source>
</evidence>
<sequence>MSKFFERLYDLSGKIAGGLILAICLLITAQIILNAFGRLAPGILPSTIPSYADFSGFMLAGATFLAMAHTLRAGGHIRVNLVTNMLPLRIQFYFEALILTVSAGLVAFITWFMAGLVQESLHYGDVSNGIVPIELWIPQSIATFGLGLLCVAILHTLVDLLRAGKPILKTPDEV</sequence>
<proteinExistence type="inferred from homology"/>
<comment type="subcellular location">
    <subcellularLocation>
        <location evidence="1 9">Cell inner membrane</location>
        <topology evidence="1 9">Multi-pass membrane protein</topology>
    </subcellularLocation>
</comment>
<dbReference type="PANTHER" id="PTHR35011:SF10">
    <property type="entry name" value="TRAP TRANSPORTER SMALL PERMEASE PROTEIN"/>
    <property type="match status" value="1"/>
</dbReference>
<evidence type="ECO:0000256" key="4">
    <source>
        <dbReference type="ARBA" id="ARBA00022519"/>
    </source>
</evidence>
<feature type="transmembrane region" description="Helical" evidence="9">
    <location>
        <begin position="92"/>
        <end position="116"/>
    </location>
</feature>
<keyword evidence="5 9" id="KW-0812">Transmembrane</keyword>
<dbReference type="EMBL" id="BSNN01000008">
    <property type="protein sequence ID" value="GLQ36123.1"/>
    <property type="molecule type" value="Genomic_DNA"/>
</dbReference>
<keyword evidence="2 9" id="KW-0813">Transport</keyword>
<dbReference type="InterPro" id="IPR007387">
    <property type="entry name" value="TRAP_DctQ"/>
</dbReference>
<keyword evidence="4 9" id="KW-0997">Cell inner membrane</keyword>
<keyword evidence="12" id="KW-1185">Reference proteome</keyword>
<evidence type="ECO:0000256" key="3">
    <source>
        <dbReference type="ARBA" id="ARBA00022475"/>
    </source>
</evidence>
<keyword evidence="7 9" id="KW-0472">Membrane</keyword>
<comment type="subunit">
    <text evidence="9">The complex comprises the extracytoplasmic solute receptor protein and the two transmembrane proteins.</text>
</comment>
<feature type="transmembrane region" description="Helical" evidence="9">
    <location>
        <begin position="12"/>
        <end position="36"/>
    </location>
</feature>
<dbReference type="PANTHER" id="PTHR35011">
    <property type="entry name" value="2,3-DIKETO-L-GULONATE TRAP TRANSPORTER SMALL PERMEASE PROTEIN YIAM"/>
    <property type="match status" value="1"/>
</dbReference>
<gene>
    <name evidence="11" type="ORF">GCM10007939_24070</name>
</gene>
<evidence type="ECO:0000256" key="8">
    <source>
        <dbReference type="ARBA" id="ARBA00038436"/>
    </source>
</evidence>
<comment type="similarity">
    <text evidence="8 9">Belongs to the TRAP transporter small permease family.</text>
</comment>
<evidence type="ECO:0000256" key="6">
    <source>
        <dbReference type="ARBA" id="ARBA00022989"/>
    </source>
</evidence>
<evidence type="ECO:0000256" key="2">
    <source>
        <dbReference type="ARBA" id="ARBA00022448"/>
    </source>
</evidence>
<feature type="transmembrane region" description="Helical" evidence="9">
    <location>
        <begin position="48"/>
        <end position="71"/>
    </location>
</feature>
<dbReference type="InterPro" id="IPR055348">
    <property type="entry name" value="DctQ"/>
</dbReference>
<protein>
    <recommendedName>
        <fullName evidence="9">TRAP transporter small permease protein</fullName>
    </recommendedName>
</protein>
<dbReference type="Proteomes" id="UP001156694">
    <property type="component" value="Unassembled WGS sequence"/>
</dbReference>
<evidence type="ECO:0000256" key="5">
    <source>
        <dbReference type="ARBA" id="ARBA00022692"/>
    </source>
</evidence>
<reference evidence="12" key="1">
    <citation type="journal article" date="2019" name="Int. J. Syst. Evol. Microbiol.">
        <title>The Global Catalogue of Microorganisms (GCM) 10K type strain sequencing project: providing services to taxonomists for standard genome sequencing and annotation.</title>
        <authorList>
            <consortium name="The Broad Institute Genomics Platform"/>
            <consortium name="The Broad Institute Genome Sequencing Center for Infectious Disease"/>
            <person name="Wu L."/>
            <person name="Ma J."/>
        </authorList>
    </citation>
    <scope>NUCLEOTIDE SEQUENCE [LARGE SCALE GENOMIC DNA]</scope>
    <source>
        <strain evidence="12">NBRC 110140</strain>
    </source>
</reference>
<accession>A0ABQ5VXX1</accession>
<evidence type="ECO:0000259" key="10">
    <source>
        <dbReference type="Pfam" id="PF04290"/>
    </source>
</evidence>
<dbReference type="RefSeq" id="WP_284379633.1">
    <property type="nucleotide sequence ID" value="NZ_BSNN01000008.1"/>
</dbReference>
<keyword evidence="3" id="KW-1003">Cell membrane</keyword>
<evidence type="ECO:0000256" key="9">
    <source>
        <dbReference type="RuleBase" id="RU369079"/>
    </source>
</evidence>
<feature type="domain" description="Tripartite ATP-independent periplasmic transporters DctQ component" evidence="10">
    <location>
        <begin position="31"/>
        <end position="162"/>
    </location>
</feature>
<name>A0ABQ5VXX1_9RHOB</name>